<reference evidence="1 2" key="1">
    <citation type="journal article" date="2011" name="J. Bacteriol.">
        <title>Genome sequence of Microbacterium testaceum StLB037, an N-acylhomoserine lactone-degrading bacterium isolated from potato leaves.</title>
        <authorList>
            <person name="Morohoshi T."/>
            <person name="Wang W.-Z."/>
            <person name="Someya N."/>
            <person name="Ikeda T."/>
        </authorList>
    </citation>
    <scope>NUCLEOTIDE SEQUENCE [LARGE SCALE GENOMIC DNA]</scope>
    <source>
        <strain evidence="1 2">StLB037</strain>
    </source>
</reference>
<organism evidence="1 2">
    <name type="scientific">Microbacterium testaceum (strain StLB037)</name>
    <dbReference type="NCBI Taxonomy" id="979556"/>
    <lineage>
        <taxon>Bacteria</taxon>
        <taxon>Bacillati</taxon>
        <taxon>Actinomycetota</taxon>
        <taxon>Actinomycetes</taxon>
        <taxon>Micrococcales</taxon>
        <taxon>Microbacteriaceae</taxon>
        <taxon>Microbacterium</taxon>
    </lineage>
</organism>
<sequence>MSYSLQPDQIIGIADRLRRALDETLDRSDALRGAVEAMSTALARVSTARSAFDDVAGARVALSRGMVSHGRVAVAALRTIVLSYVTADEEMAESAAALDARTRAPLFDPSRFGARLS</sequence>
<protein>
    <submittedName>
        <fullName evidence="1">S-adenosylhomocysteine hydrolase</fullName>
    </submittedName>
</protein>
<dbReference type="HOGENOM" id="CLU_2082121_0_0_11"/>
<dbReference type="GO" id="GO:0016787">
    <property type="term" value="F:hydrolase activity"/>
    <property type="evidence" value="ECO:0007669"/>
    <property type="project" value="UniProtKB-KW"/>
</dbReference>
<keyword evidence="1" id="KW-0378">Hydrolase</keyword>
<evidence type="ECO:0000313" key="1">
    <source>
        <dbReference type="EMBL" id="BAJ76074.1"/>
    </source>
</evidence>
<name>E8NC31_MICTS</name>
<gene>
    <name evidence="1" type="ordered locus">MTES_3110</name>
</gene>
<proteinExistence type="predicted"/>
<dbReference type="Proteomes" id="UP000008975">
    <property type="component" value="Chromosome"/>
</dbReference>
<dbReference type="RefSeq" id="WP_013586196.1">
    <property type="nucleotide sequence ID" value="NC_015125.1"/>
</dbReference>
<reference key="2">
    <citation type="submission" date="2011-02" db="EMBL/GenBank/DDBJ databases">
        <title>Genome sequence of Microbacterium testaceum StLB037.</title>
        <authorList>
            <person name="Morohoshi T."/>
            <person name="Wang W.Z."/>
            <person name="Someya N."/>
            <person name="Ikeda T."/>
        </authorList>
    </citation>
    <scope>NUCLEOTIDE SEQUENCE</scope>
    <source>
        <strain>StLB037</strain>
    </source>
</reference>
<accession>E8NC31</accession>
<evidence type="ECO:0000313" key="2">
    <source>
        <dbReference type="Proteomes" id="UP000008975"/>
    </source>
</evidence>
<dbReference type="KEGG" id="mts:MTES_3110"/>
<dbReference type="OrthoDB" id="5069012at2"/>
<dbReference type="STRING" id="979556.MTES_3110"/>
<dbReference type="AlphaFoldDB" id="E8NC31"/>
<dbReference type="EMBL" id="AP012052">
    <property type="protein sequence ID" value="BAJ76074.1"/>
    <property type="molecule type" value="Genomic_DNA"/>
</dbReference>